<proteinExistence type="inferred from homology"/>
<dbReference type="InterPro" id="IPR050116">
    <property type="entry name" value="DNA_polymerase-Y"/>
</dbReference>
<dbReference type="InterPro" id="IPR001126">
    <property type="entry name" value="UmuC"/>
</dbReference>
<evidence type="ECO:0000256" key="6">
    <source>
        <dbReference type="ARBA" id="ARBA00022695"/>
    </source>
</evidence>
<evidence type="ECO:0000256" key="15">
    <source>
        <dbReference type="HAMAP-Rule" id="MF_01113"/>
    </source>
</evidence>
<evidence type="ECO:0000256" key="8">
    <source>
        <dbReference type="ARBA" id="ARBA00022723"/>
    </source>
</evidence>
<feature type="binding site" evidence="15">
    <location>
        <position position="13"/>
    </location>
    <ligand>
        <name>Mg(2+)</name>
        <dbReference type="ChEBI" id="CHEBI:18420"/>
    </ligand>
</feature>
<evidence type="ECO:0000256" key="2">
    <source>
        <dbReference type="ARBA" id="ARBA00010945"/>
    </source>
</evidence>
<feature type="active site" evidence="15">
    <location>
        <position position="110"/>
    </location>
</feature>
<dbReference type="Gene3D" id="3.30.1490.100">
    <property type="entry name" value="DNA polymerase, Y-family, little finger domain"/>
    <property type="match status" value="1"/>
</dbReference>
<keyword evidence="8 15" id="KW-0479">Metal-binding</keyword>
<dbReference type="EC" id="2.7.7.7" evidence="15"/>
<keyword evidence="12 15" id="KW-0238">DNA-binding</keyword>
<keyword evidence="3 15" id="KW-0515">Mutator protein</keyword>
<keyword evidence="6 15" id="KW-0548">Nucleotidyltransferase</keyword>
<evidence type="ECO:0000256" key="12">
    <source>
        <dbReference type="ARBA" id="ARBA00023125"/>
    </source>
</evidence>
<dbReference type="Proteomes" id="UP000824162">
    <property type="component" value="Unassembled WGS sequence"/>
</dbReference>
<dbReference type="InterPro" id="IPR017961">
    <property type="entry name" value="DNA_pol_Y-fam_little_finger"/>
</dbReference>
<sequence>MRGARKTIILHSDMNNFYASVECMKNPELKDKYVAVCGNPEDRHGIVLAKNERAKALGVKTGEPVWQALQKCPFLITVAPHFDEYVEYSKRAREIYYRYTDLIEPFGLDECWLDVSGSTLLFGDGRRIADLIREDIRRELGLTVSVGVSFNKVFAKLGSDMKKPDAVTCISEEDFRSIVWRLNASEMIGVGRATAGKLRKHGIYTIGDIASAKPEYMQKWLGKNGIMLWNYANGRGGSRVSPAGSVPPVKSIGHGVTCTSDLGSDTEVRRVLLALSTDVSRRLRQQGLMAEGISVSVKDTSLLSREFQRGTNRPVRNSAELAGLGFELFKKNYDWEKQVRALSIRAIKLVSENKPVQVGLFDNISREMKRDRIEESMEGIREMYGKRAVMYGSLLCGLKLPGDNRINRVMPGGCRV</sequence>
<dbReference type="InterPro" id="IPR053848">
    <property type="entry name" value="IMS_HHH_1"/>
</dbReference>
<evidence type="ECO:0000256" key="13">
    <source>
        <dbReference type="ARBA" id="ARBA00023204"/>
    </source>
</evidence>
<keyword evidence="4 15" id="KW-0963">Cytoplasm</keyword>
<dbReference type="Pfam" id="PF00817">
    <property type="entry name" value="IMS"/>
    <property type="match status" value="1"/>
</dbReference>
<dbReference type="Pfam" id="PF11799">
    <property type="entry name" value="IMS_C"/>
    <property type="match status" value="1"/>
</dbReference>
<name>A0A9D1PQY6_9FIRM</name>
<accession>A0A9D1PQY6</accession>
<dbReference type="GO" id="GO:0005829">
    <property type="term" value="C:cytosol"/>
    <property type="evidence" value="ECO:0007669"/>
    <property type="project" value="TreeGrafter"/>
</dbReference>
<dbReference type="GO" id="GO:0006261">
    <property type="term" value="P:DNA-templated DNA replication"/>
    <property type="evidence" value="ECO:0007669"/>
    <property type="project" value="UniProtKB-UniRule"/>
</dbReference>
<dbReference type="InterPro" id="IPR043128">
    <property type="entry name" value="Rev_trsase/Diguanyl_cyclase"/>
</dbReference>
<comment type="caution">
    <text evidence="17">The sequence shown here is derived from an EMBL/GenBank/DDBJ whole genome shotgun (WGS) entry which is preliminary data.</text>
</comment>
<protein>
    <recommendedName>
        <fullName evidence="15">DNA polymerase IV</fullName>
        <shortName evidence="15">Pol IV</shortName>
        <ecNumber evidence="15">2.7.7.7</ecNumber>
    </recommendedName>
</protein>
<keyword evidence="10 15" id="KW-0460">Magnesium</keyword>
<evidence type="ECO:0000256" key="3">
    <source>
        <dbReference type="ARBA" id="ARBA00022457"/>
    </source>
</evidence>
<feature type="site" description="Substrate discrimination" evidence="15">
    <location>
        <position position="18"/>
    </location>
</feature>
<dbReference type="InterPro" id="IPR036775">
    <property type="entry name" value="DNA_pol_Y-fam_lit_finger_sf"/>
</dbReference>
<gene>
    <name evidence="15" type="primary">dinB</name>
    <name evidence="17" type="ORF">H9900_05695</name>
</gene>
<comment type="cofactor">
    <cofactor evidence="15">
        <name>Mg(2+)</name>
        <dbReference type="ChEBI" id="CHEBI:18420"/>
    </cofactor>
    <text evidence="15">Binds 2 magnesium ions per subunit.</text>
</comment>
<dbReference type="InterPro" id="IPR022880">
    <property type="entry name" value="DNApol_IV"/>
</dbReference>
<keyword evidence="9 15" id="KW-0227">DNA damage</keyword>
<evidence type="ECO:0000256" key="10">
    <source>
        <dbReference type="ARBA" id="ARBA00022842"/>
    </source>
</evidence>
<comment type="similarity">
    <text evidence="2 15">Belongs to the DNA polymerase type-Y family.</text>
</comment>
<dbReference type="CDD" id="cd03586">
    <property type="entry name" value="PolY_Pol_IV_kappa"/>
    <property type="match status" value="1"/>
</dbReference>
<evidence type="ECO:0000256" key="14">
    <source>
        <dbReference type="ARBA" id="ARBA00049244"/>
    </source>
</evidence>
<feature type="binding site" evidence="15">
    <location>
        <position position="109"/>
    </location>
    <ligand>
        <name>Mg(2+)</name>
        <dbReference type="ChEBI" id="CHEBI:18420"/>
    </ligand>
</feature>
<evidence type="ECO:0000259" key="16">
    <source>
        <dbReference type="PROSITE" id="PS50173"/>
    </source>
</evidence>
<keyword evidence="11 15" id="KW-0239">DNA-directed DNA polymerase</keyword>
<dbReference type="GO" id="GO:0003684">
    <property type="term" value="F:damaged DNA binding"/>
    <property type="evidence" value="ECO:0007669"/>
    <property type="project" value="InterPro"/>
</dbReference>
<dbReference type="GO" id="GO:0042276">
    <property type="term" value="P:error-prone translesion synthesis"/>
    <property type="evidence" value="ECO:0007669"/>
    <property type="project" value="TreeGrafter"/>
</dbReference>
<organism evidence="17 18">
    <name type="scientific">Candidatus Monoglobus merdigallinarum</name>
    <dbReference type="NCBI Taxonomy" id="2838698"/>
    <lineage>
        <taxon>Bacteria</taxon>
        <taxon>Bacillati</taxon>
        <taxon>Bacillota</taxon>
        <taxon>Clostridia</taxon>
        <taxon>Monoglobales</taxon>
        <taxon>Monoglobaceae</taxon>
        <taxon>Monoglobus</taxon>
    </lineage>
</organism>
<dbReference type="Gene3D" id="3.30.70.270">
    <property type="match status" value="1"/>
</dbReference>
<dbReference type="PANTHER" id="PTHR11076:SF35">
    <property type="entry name" value="DNA REPAIR PROTEIN HOMOLOG YOBH"/>
    <property type="match status" value="1"/>
</dbReference>
<feature type="domain" description="UmuC" evidence="16">
    <location>
        <begin position="9"/>
        <end position="191"/>
    </location>
</feature>
<evidence type="ECO:0000256" key="5">
    <source>
        <dbReference type="ARBA" id="ARBA00022679"/>
    </source>
</evidence>
<evidence type="ECO:0000256" key="1">
    <source>
        <dbReference type="ARBA" id="ARBA00004496"/>
    </source>
</evidence>
<reference evidence="17" key="2">
    <citation type="submission" date="2021-04" db="EMBL/GenBank/DDBJ databases">
        <authorList>
            <person name="Gilroy R."/>
        </authorList>
    </citation>
    <scope>NUCLEOTIDE SEQUENCE</scope>
    <source>
        <strain evidence="17">5790</strain>
    </source>
</reference>
<dbReference type="HAMAP" id="MF_01113">
    <property type="entry name" value="DNApol_IV"/>
    <property type="match status" value="1"/>
</dbReference>
<dbReference type="GO" id="GO:0000287">
    <property type="term" value="F:magnesium ion binding"/>
    <property type="evidence" value="ECO:0007669"/>
    <property type="project" value="UniProtKB-UniRule"/>
</dbReference>
<dbReference type="GO" id="GO:0006281">
    <property type="term" value="P:DNA repair"/>
    <property type="evidence" value="ECO:0007669"/>
    <property type="project" value="UniProtKB-UniRule"/>
</dbReference>
<comment type="catalytic activity">
    <reaction evidence="14 15">
        <text>DNA(n) + a 2'-deoxyribonucleoside 5'-triphosphate = DNA(n+1) + diphosphate</text>
        <dbReference type="Rhea" id="RHEA:22508"/>
        <dbReference type="Rhea" id="RHEA-COMP:17339"/>
        <dbReference type="Rhea" id="RHEA-COMP:17340"/>
        <dbReference type="ChEBI" id="CHEBI:33019"/>
        <dbReference type="ChEBI" id="CHEBI:61560"/>
        <dbReference type="ChEBI" id="CHEBI:173112"/>
        <dbReference type="EC" id="2.7.7.7"/>
    </reaction>
</comment>
<evidence type="ECO:0000256" key="9">
    <source>
        <dbReference type="ARBA" id="ARBA00022763"/>
    </source>
</evidence>
<dbReference type="EMBL" id="DXIJ01000119">
    <property type="protein sequence ID" value="HIV86286.1"/>
    <property type="molecule type" value="Genomic_DNA"/>
</dbReference>
<keyword evidence="5 15" id="KW-0808">Transferase</keyword>
<dbReference type="Gene3D" id="1.10.150.20">
    <property type="entry name" value="5' to 3' exonuclease, C-terminal subdomain"/>
    <property type="match status" value="1"/>
</dbReference>
<evidence type="ECO:0000313" key="17">
    <source>
        <dbReference type="EMBL" id="HIV86286.1"/>
    </source>
</evidence>
<keyword evidence="7 15" id="KW-0235">DNA replication</keyword>
<comment type="function">
    <text evidence="15">Poorly processive, error-prone DNA polymerase involved in untargeted mutagenesis. Copies undamaged DNA at stalled replication forks, which arise in vivo from mismatched or misaligned primer ends. These misaligned primers can be extended by PolIV. Exhibits no 3'-5' exonuclease (proofreading) activity. May be involved in translesional synthesis, in conjunction with the beta clamp from PolIII.</text>
</comment>
<dbReference type="GO" id="GO:0009432">
    <property type="term" value="P:SOS response"/>
    <property type="evidence" value="ECO:0007669"/>
    <property type="project" value="TreeGrafter"/>
</dbReference>
<dbReference type="PROSITE" id="PS50173">
    <property type="entry name" value="UMUC"/>
    <property type="match status" value="1"/>
</dbReference>
<dbReference type="SUPFAM" id="SSF56672">
    <property type="entry name" value="DNA/RNA polymerases"/>
    <property type="match status" value="1"/>
</dbReference>
<comment type="subunit">
    <text evidence="15">Monomer.</text>
</comment>
<dbReference type="Gene3D" id="3.40.1170.60">
    <property type="match status" value="1"/>
</dbReference>
<dbReference type="InterPro" id="IPR043502">
    <property type="entry name" value="DNA/RNA_pol_sf"/>
</dbReference>
<dbReference type="Pfam" id="PF21999">
    <property type="entry name" value="IMS_HHH_1"/>
    <property type="match status" value="1"/>
</dbReference>
<evidence type="ECO:0000256" key="11">
    <source>
        <dbReference type="ARBA" id="ARBA00022932"/>
    </source>
</evidence>
<dbReference type="PANTHER" id="PTHR11076">
    <property type="entry name" value="DNA REPAIR POLYMERASE UMUC / TRANSFERASE FAMILY MEMBER"/>
    <property type="match status" value="1"/>
</dbReference>
<dbReference type="AlphaFoldDB" id="A0A9D1PQY6"/>
<keyword evidence="13 15" id="KW-0234">DNA repair</keyword>
<dbReference type="GO" id="GO:0003887">
    <property type="term" value="F:DNA-directed DNA polymerase activity"/>
    <property type="evidence" value="ECO:0007669"/>
    <property type="project" value="UniProtKB-UniRule"/>
</dbReference>
<reference evidence="17" key="1">
    <citation type="journal article" date="2021" name="PeerJ">
        <title>Extensive microbial diversity within the chicken gut microbiome revealed by metagenomics and culture.</title>
        <authorList>
            <person name="Gilroy R."/>
            <person name="Ravi A."/>
            <person name="Getino M."/>
            <person name="Pursley I."/>
            <person name="Horton D.L."/>
            <person name="Alikhan N.F."/>
            <person name="Baker D."/>
            <person name="Gharbi K."/>
            <person name="Hall N."/>
            <person name="Watson M."/>
            <person name="Adriaenssens E.M."/>
            <person name="Foster-Nyarko E."/>
            <person name="Jarju S."/>
            <person name="Secka A."/>
            <person name="Antonio M."/>
            <person name="Oren A."/>
            <person name="Chaudhuri R.R."/>
            <person name="La Ragione R."/>
            <person name="Hildebrand F."/>
            <person name="Pallen M.J."/>
        </authorList>
    </citation>
    <scope>NUCLEOTIDE SEQUENCE</scope>
    <source>
        <strain evidence="17">5790</strain>
    </source>
</reference>
<dbReference type="SUPFAM" id="SSF100879">
    <property type="entry name" value="Lesion bypass DNA polymerase (Y-family), little finger domain"/>
    <property type="match status" value="1"/>
</dbReference>
<evidence type="ECO:0000313" key="18">
    <source>
        <dbReference type="Proteomes" id="UP000824162"/>
    </source>
</evidence>
<comment type="subcellular location">
    <subcellularLocation>
        <location evidence="1 15">Cytoplasm</location>
    </subcellularLocation>
</comment>
<evidence type="ECO:0000256" key="7">
    <source>
        <dbReference type="ARBA" id="ARBA00022705"/>
    </source>
</evidence>
<evidence type="ECO:0000256" key="4">
    <source>
        <dbReference type="ARBA" id="ARBA00022490"/>
    </source>
</evidence>